<proteinExistence type="predicted"/>
<dbReference type="PANTHER" id="PTHR31061">
    <property type="entry name" value="LD22376P"/>
    <property type="match status" value="1"/>
</dbReference>
<name>A0AAW1UUD3_9CUCU</name>
<keyword evidence="1" id="KW-1133">Transmembrane helix</keyword>
<protein>
    <recommendedName>
        <fullName evidence="4">Heparan-alpha-glucosaminide N-acetyltransferase</fullName>
    </recommendedName>
</protein>
<dbReference type="EMBL" id="JARQZJ010000105">
    <property type="protein sequence ID" value="KAK9887111.1"/>
    <property type="molecule type" value="Genomic_DNA"/>
</dbReference>
<keyword evidence="1" id="KW-0812">Transmembrane</keyword>
<evidence type="ECO:0008006" key="4">
    <source>
        <dbReference type="Google" id="ProtNLM"/>
    </source>
</evidence>
<feature type="transmembrane region" description="Helical" evidence="1">
    <location>
        <begin position="12"/>
        <end position="29"/>
    </location>
</feature>
<feature type="transmembrane region" description="Helical" evidence="1">
    <location>
        <begin position="122"/>
        <end position="141"/>
    </location>
</feature>
<organism evidence="2 3">
    <name type="scientific">Henosepilachna vigintioctopunctata</name>
    <dbReference type="NCBI Taxonomy" id="420089"/>
    <lineage>
        <taxon>Eukaryota</taxon>
        <taxon>Metazoa</taxon>
        <taxon>Ecdysozoa</taxon>
        <taxon>Arthropoda</taxon>
        <taxon>Hexapoda</taxon>
        <taxon>Insecta</taxon>
        <taxon>Pterygota</taxon>
        <taxon>Neoptera</taxon>
        <taxon>Endopterygota</taxon>
        <taxon>Coleoptera</taxon>
        <taxon>Polyphaga</taxon>
        <taxon>Cucujiformia</taxon>
        <taxon>Coccinelloidea</taxon>
        <taxon>Coccinellidae</taxon>
        <taxon>Epilachninae</taxon>
        <taxon>Epilachnini</taxon>
        <taxon>Henosepilachna</taxon>
    </lineage>
</organism>
<dbReference type="Proteomes" id="UP001431783">
    <property type="component" value="Unassembled WGS sequence"/>
</dbReference>
<accession>A0AAW1UUD3</accession>
<evidence type="ECO:0000313" key="2">
    <source>
        <dbReference type="EMBL" id="KAK9887111.1"/>
    </source>
</evidence>
<evidence type="ECO:0000313" key="3">
    <source>
        <dbReference type="Proteomes" id="UP001431783"/>
    </source>
</evidence>
<dbReference type="AlphaFoldDB" id="A0AAW1UUD3"/>
<dbReference type="PANTHER" id="PTHR31061:SF24">
    <property type="entry name" value="LD22376P"/>
    <property type="match status" value="1"/>
</dbReference>
<evidence type="ECO:0000256" key="1">
    <source>
        <dbReference type="SAM" id="Phobius"/>
    </source>
</evidence>
<feature type="transmembrane region" description="Helical" evidence="1">
    <location>
        <begin position="224"/>
        <end position="241"/>
    </location>
</feature>
<feature type="transmembrane region" description="Helical" evidence="1">
    <location>
        <begin position="187"/>
        <end position="204"/>
    </location>
</feature>
<feature type="transmembrane region" description="Helical" evidence="1">
    <location>
        <begin position="153"/>
        <end position="175"/>
    </location>
</feature>
<feature type="transmembrane region" description="Helical" evidence="1">
    <location>
        <begin position="88"/>
        <end position="110"/>
    </location>
</feature>
<comment type="caution">
    <text evidence="2">The sequence shown here is derived from an EMBL/GenBank/DDBJ whole genome shotgun (WGS) entry which is preliminary data.</text>
</comment>
<keyword evidence="1" id="KW-0472">Membrane</keyword>
<sequence length="249" mass="28787">MFQDILPFWSQFLFITNMVVVHTCVTLLMDVPGCGKGYLGPGGLDDHEKYYNCTGGAAGYIDRYLFGEHMYKATIPMYETKQYYDPEGILGIQTSVFIVYMGVQAGRILNTYQNVKDKVIRWLIWGTFTLVFGLCLCGFSQNDGFIPINKKLWSLSFVLVLSGLAFYIETFLFLVVDIYKKWGGRPLFYPGMNSIFLYVGHEIFKNTFPFGWRPVDITHGTYLFMNLWGTFLWVAISIFMYKHNIFFSI</sequence>
<reference evidence="2 3" key="1">
    <citation type="submission" date="2023-03" db="EMBL/GenBank/DDBJ databases">
        <title>Genome insight into feeding habits of ladybird beetles.</title>
        <authorList>
            <person name="Li H.-S."/>
            <person name="Huang Y.-H."/>
            <person name="Pang H."/>
        </authorList>
    </citation>
    <scope>NUCLEOTIDE SEQUENCE [LARGE SCALE GENOMIC DNA]</scope>
    <source>
        <strain evidence="2">SYSU_2023b</strain>
        <tissue evidence="2">Whole body</tissue>
    </source>
</reference>
<gene>
    <name evidence="2" type="ORF">WA026_020558</name>
</gene>
<keyword evidence="3" id="KW-1185">Reference proteome</keyword>